<dbReference type="Pfam" id="PF00353">
    <property type="entry name" value="HemolysinCabind"/>
    <property type="match status" value="1"/>
</dbReference>
<evidence type="ECO:0000256" key="5">
    <source>
        <dbReference type="ARBA" id="ARBA00012422"/>
    </source>
</evidence>
<accession>A0A7U4GC64</accession>
<evidence type="ECO:0000256" key="7">
    <source>
        <dbReference type="ARBA" id="ARBA00022737"/>
    </source>
</evidence>
<keyword evidence="6" id="KW-0964">Secreted</keyword>
<keyword evidence="7" id="KW-0677">Repeat</keyword>
<reference evidence="10 11" key="1">
    <citation type="submission" date="2017-11" db="EMBL/GenBank/DDBJ databases">
        <title>The complete genome sequence and comparative genome analysis of Yersinia enterocolitica strain LC20.</title>
        <authorList>
            <person name="Shi G."/>
            <person name="Su M."/>
            <person name="Liang J."/>
            <person name="Gu W."/>
            <person name="Xiao Y."/>
            <person name="Zhang Z."/>
            <person name="Qiu H."/>
            <person name="Duan R."/>
            <person name="Zhang Z."/>
            <person name="Li Y."/>
            <person name="Zhang X."/>
            <person name="Ling Y."/>
            <person name="Song L."/>
            <person name="Chen M."/>
            <person name="Zhao Y."/>
            <person name="Wu J."/>
            <person name="Jing H."/>
            <person name="Xiao J."/>
            <person name="Wang X."/>
        </authorList>
    </citation>
    <scope>NUCLEOTIDE SEQUENCE [LARGE SCALE GENOMIC DNA]</scope>
    <source>
        <strain evidence="10 11">LC20</strain>
    </source>
</reference>
<evidence type="ECO:0000256" key="2">
    <source>
        <dbReference type="ARBA" id="ARBA00001913"/>
    </source>
</evidence>
<proteinExistence type="inferred from homology"/>
<dbReference type="Proteomes" id="UP000230961">
    <property type="component" value="Chromosome"/>
</dbReference>
<dbReference type="InterPro" id="IPR006026">
    <property type="entry name" value="Peptidase_Metallo"/>
</dbReference>
<sequence>MTRQRKMTDSNIPYEENVISKEKLKKETINKLTSYHSWRNNKNHKITTIYYSFSQSYSLWETDIKTQQGAPIFSFNHQQINQAKAAMQSYADVANIRFIQASGSNSANLLFLNYEKEVDNASGYAYYPNSGGFSPIWVNYARQDAPTPTITNYGGHIIIHEVGHALGLAHTHTPHGYTQQVSVMSYLPMKYSSSDDHHCYPSTPQMLDISTMQYLYGANLRTRTGATIYGFNSNSEREYFSAYNNHDELIFCVWDAGGIDTFDFSGYQQNQKINLNELSFSDIGGLKGNVSIAADVIIENAIGGSGNDDIRGNSVDNKLTGRLGADQLWGGGGNNTFVYISDSDSLTTAADIIHDFKVNNDKIDLSSLLSEDCDIQLVDKFTFGKINDQVEIMQIFDEDIDITYLLIDLNNNLHENDMMIKLTGKHQLTLNNFIVSPILAA</sequence>
<comment type="similarity">
    <text evidence="4">Belongs to the peptidase M10B family.</text>
</comment>
<feature type="domain" description="Peptidase metallopeptidase" evidence="9">
    <location>
        <begin position="56"/>
        <end position="218"/>
    </location>
</feature>
<dbReference type="GO" id="GO:0005615">
    <property type="term" value="C:extracellular space"/>
    <property type="evidence" value="ECO:0007669"/>
    <property type="project" value="InterPro"/>
</dbReference>
<dbReference type="InterPro" id="IPR013858">
    <property type="entry name" value="Peptidase_M10B_C"/>
</dbReference>
<dbReference type="EMBL" id="CP007448">
    <property type="protein sequence ID" value="AHM71424.1"/>
    <property type="molecule type" value="Genomic_DNA"/>
</dbReference>
<dbReference type="SUPFAM" id="SSF55486">
    <property type="entry name" value="Metalloproteases ('zincins'), catalytic domain"/>
    <property type="match status" value="1"/>
</dbReference>
<dbReference type="InterPro" id="IPR011049">
    <property type="entry name" value="Serralysin-like_metalloprot_C"/>
</dbReference>
<evidence type="ECO:0000313" key="11">
    <source>
        <dbReference type="Proteomes" id="UP000230961"/>
    </source>
</evidence>
<evidence type="ECO:0000259" key="9">
    <source>
        <dbReference type="SMART" id="SM00235"/>
    </source>
</evidence>
<name>A0A7U4GC64_YEREN</name>
<dbReference type="GO" id="GO:0008237">
    <property type="term" value="F:metallopeptidase activity"/>
    <property type="evidence" value="ECO:0007669"/>
    <property type="project" value="InterPro"/>
</dbReference>
<dbReference type="SMART" id="SM00235">
    <property type="entry name" value="ZnMc"/>
    <property type="match status" value="1"/>
</dbReference>
<dbReference type="Gene3D" id="3.40.390.10">
    <property type="entry name" value="Collagenase (Catalytic Domain)"/>
    <property type="match status" value="1"/>
</dbReference>
<dbReference type="InterPro" id="IPR001343">
    <property type="entry name" value="Hemolysn_Ca-bd"/>
</dbReference>
<dbReference type="SUPFAM" id="SSF51120">
    <property type="entry name" value="beta-Roll"/>
    <property type="match status" value="1"/>
</dbReference>
<dbReference type="EC" id="3.4.24.40" evidence="5"/>
<evidence type="ECO:0000313" key="10">
    <source>
        <dbReference type="EMBL" id="AHM71424.1"/>
    </source>
</evidence>
<dbReference type="GO" id="GO:0005509">
    <property type="term" value="F:calcium ion binding"/>
    <property type="evidence" value="ECO:0007669"/>
    <property type="project" value="InterPro"/>
</dbReference>
<comment type="cofactor">
    <cofactor evidence="2">
        <name>Ca(2+)</name>
        <dbReference type="ChEBI" id="CHEBI:29108"/>
    </cofactor>
</comment>
<dbReference type="Pfam" id="PF12388">
    <property type="entry name" value="Peptidase_M57"/>
    <property type="match status" value="1"/>
</dbReference>
<gene>
    <name evidence="10" type="ORF">LC20_00168</name>
</gene>
<dbReference type="InterPro" id="IPR024653">
    <property type="entry name" value="Peptidase_M10/M27/M57"/>
</dbReference>
<evidence type="ECO:0000256" key="3">
    <source>
        <dbReference type="ARBA" id="ARBA00004613"/>
    </source>
</evidence>
<protein>
    <recommendedName>
        <fullName evidence="5">serralysin</fullName>
        <ecNumber evidence="5">3.4.24.40</ecNumber>
    </recommendedName>
</protein>
<evidence type="ECO:0000256" key="8">
    <source>
        <dbReference type="ARBA" id="ARBA00022837"/>
    </source>
</evidence>
<dbReference type="GO" id="GO:0006508">
    <property type="term" value="P:proteolysis"/>
    <property type="evidence" value="ECO:0007669"/>
    <property type="project" value="InterPro"/>
</dbReference>
<evidence type="ECO:0000256" key="1">
    <source>
        <dbReference type="ARBA" id="ARBA00001609"/>
    </source>
</evidence>
<evidence type="ECO:0000256" key="4">
    <source>
        <dbReference type="ARBA" id="ARBA00009490"/>
    </source>
</evidence>
<dbReference type="InterPro" id="IPR034033">
    <property type="entry name" value="Serralysin-like"/>
</dbReference>
<comment type="subcellular location">
    <subcellularLocation>
        <location evidence="3">Secreted</location>
    </subcellularLocation>
</comment>
<dbReference type="AlphaFoldDB" id="A0A7U4GC64"/>
<keyword evidence="8" id="KW-0106">Calcium</keyword>
<evidence type="ECO:0000256" key="6">
    <source>
        <dbReference type="ARBA" id="ARBA00022525"/>
    </source>
</evidence>
<dbReference type="Gene3D" id="2.150.10.10">
    <property type="entry name" value="Serralysin-like metalloprotease, C-terminal"/>
    <property type="match status" value="1"/>
</dbReference>
<dbReference type="CDD" id="cd04277">
    <property type="entry name" value="ZnMc_serralysin_like"/>
    <property type="match status" value="1"/>
</dbReference>
<organism evidence="10 11">
    <name type="scientific">Yersinia enterocolitica LC20</name>
    <dbReference type="NCBI Taxonomy" id="1443113"/>
    <lineage>
        <taxon>Bacteria</taxon>
        <taxon>Pseudomonadati</taxon>
        <taxon>Pseudomonadota</taxon>
        <taxon>Gammaproteobacteria</taxon>
        <taxon>Enterobacterales</taxon>
        <taxon>Yersiniaceae</taxon>
        <taxon>Yersinia</taxon>
    </lineage>
</organism>
<dbReference type="Pfam" id="PF08548">
    <property type="entry name" value="Peptidase_M10_C"/>
    <property type="match status" value="1"/>
</dbReference>
<dbReference type="InterPro" id="IPR024079">
    <property type="entry name" value="MetalloPept_cat_dom_sf"/>
</dbReference>
<dbReference type="KEGG" id="yel:LC20_00168"/>
<dbReference type="GO" id="GO:0008270">
    <property type="term" value="F:zinc ion binding"/>
    <property type="evidence" value="ECO:0007669"/>
    <property type="project" value="InterPro"/>
</dbReference>
<comment type="catalytic activity">
    <reaction evidence="1">
        <text>Preferential cleavage of bonds with hydrophobic residues in P1'.</text>
        <dbReference type="EC" id="3.4.24.40"/>
    </reaction>
</comment>